<feature type="transmembrane region" description="Helical" evidence="4">
    <location>
        <begin position="15"/>
        <end position="34"/>
    </location>
</feature>
<dbReference type="AlphaFoldDB" id="E7G279"/>
<sequence>MRINMPYIPDTLENTTIVITGGAGFIGSNLALYFQKHHPKARVIVVDKFRDPSLSSLGHFKNLIGFKGEIITADITQDLSTLEEIDFNYLFHLAAISDTTCLNQELVMQTNHQAFLKLLKIAQNKGARVIYASSAAVYGNTNAPNRVGLNEVPENVYGFSKLCMDRSTLAFETSTPIVGLRYFNVYGPGEFYKGKTASMILQLGLQALQNKEVKLFEFGEQQRDFVYIEDVIQASVKAMVANQVGVYNVGYGKSHSYNTIVEILQQELGDFKTTYIKNPYPFFQNHTCADIQSTHLDLDYTPNYNLASGIKAYLPTIKKLAKTNA</sequence>
<gene>
    <name evidence="6" type="primary">rfaD</name>
    <name evidence="6" type="ORF">HSUHS5_0003</name>
</gene>
<dbReference type="Proteomes" id="UP000054093">
    <property type="component" value="Unassembled WGS sequence"/>
</dbReference>
<dbReference type="EMBL" id="ADHO01000004">
    <property type="protein sequence ID" value="EFX42506.1"/>
    <property type="molecule type" value="Genomic_DNA"/>
</dbReference>
<accession>E7G279</accession>
<dbReference type="PANTHER" id="PTHR43103">
    <property type="entry name" value="NUCLEOSIDE-DIPHOSPHATE-SUGAR EPIMERASE"/>
    <property type="match status" value="1"/>
</dbReference>
<keyword evidence="2" id="KW-0413">Isomerase</keyword>
<dbReference type="SUPFAM" id="SSF51735">
    <property type="entry name" value="NAD(P)-binding Rossmann-fold domains"/>
    <property type="match status" value="1"/>
</dbReference>
<evidence type="ECO:0000256" key="2">
    <source>
        <dbReference type="ARBA" id="ARBA00023235"/>
    </source>
</evidence>
<evidence type="ECO:0000313" key="7">
    <source>
        <dbReference type="Proteomes" id="UP000054093"/>
    </source>
</evidence>
<reference evidence="6 7" key="1">
    <citation type="journal article" date="2011" name="Vet. Res.">
        <title>Genome sequence of Helicobacter suis supports its role in gastric pathology.</title>
        <authorList>
            <person name="Vermoote M."/>
            <person name="Vandekerckhove T.T."/>
            <person name="Flahou B."/>
            <person name="Pasmans F."/>
            <person name="Smet A."/>
            <person name="De Groote D."/>
            <person name="Van Criekinge W."/>
            <person name="Ducatelle R."/>
            <person name="Haesebrouck F."/>
        </authorList>
    </citation>
    <scope>NUCLEOTIDE SEQUENCE [LARGE SCALE GENOMIC DNA]</scope>
    <source>
        <strain evidence="6 7">HS5</strain>
    </source>
</reference>
<protein>
    <submittedName>
        <fullName evidence="6">ADP-L-glycero-D-mannoheptose-6-epimerase (RfaD)</fullName>
    </submittedName>
</protein>
<evidence type="ECO:0000259" key="5">
    <source>
        <dbReference type="Pfam" id="PF01370"/>
    </source>
</evidence>
<evidence type="ECO:0000256" key="3">
    <source>
        <dbReference type="ARBA" id="ARBA00023277"/>
    </source>
</evidence>
<dbReference type="GO" id="GO:0008712">
    <property type="term" value="F:ADP-glyceromanno-heptose 6-epimerase activity"/>
    <property type="evidence" value="ECO:0007669"/>
    <property type="project" value="InterPro"/>
</dbReference>
<keyword evidence="3" id="KW-0119">Carbohydrate metabolism</keyword>
<dbReference type="Pfam" id="PF01370">
    <property type="entry name" value="Epimerase"/>
    <property type="match status" value="1"/>
</dbReference>
<proteinExistence type="predicted"/>
<organism evidence="6 7">
    <name type="scientific">Helicobacter suis HS5</name>
    <dbReference type="NCBI Taxonomy" id="710394"/>
    <lineage>
        <taxon>Bacteria</taxon>
        <taxon>Pseudomonadati</taxon>
        <taxon>Campylobacterota</taxon>
        <taxon>Epsilonproteobacteria</taxon>
        <taxon>Campylobacterales</taxon>
        <taxon>Helicobacteraceae</taxon>
        <taxon>Helicobacter</taxon>
    </lineage>
</organism>
<dbReference type="InterPro" id="IPR011912">
    <property type="entry name" value="Heptose_epim"/>
</dbReference>
<dbReference type="InterPro" id="IPR001509">
    <property type="entry name" value="Epimerase_deHydtase"/>
</dbReference>
<dbReference type="NCBIfam" id="TIGR02197">
    <property type="entry name" value="heptose_epim"/>
    <property type="match status" value="1"/>
</dbReference>
<dbReference type="PANTHER" id="PTHR43103:SF3">
    <property type="entry name" value="ADP-L-GLYCERO-D-MANNO-HEPTOSE-6-EPIMERASE"/>
    <property type="match status" value="1"/>
</dbReference>
<dbReference type="GO" id="GO:0050661">
    <property type="term" value="F:NADP binding"/>
    <property type="evidence" value="ECO:0007669"/>
    <property type="project" value="InterPro"/>
</dbReference>
<feature type="domain" description="NAD-dependent epimerase/dehydratase" evidence="5">
    <location>
        <begin position="17"/>
        <end position="250"/>
    </location>
</feature>
<dbReference type="GO" id="GO:0005975">
    <property type="term" value="P:carbohydrate metabolic process"/>
    <property type="evidence" value="ECO:0007669"/>
    <property type="project" value="InterPro"/>
</dbReference>
<evidence type="ECO:0000313" key="6">
    <source>
        <dbReference type="EMBL" id="EFX42506.1"/>
    </source>
</evidence>
<keyword evidence="1" id="KW-0521">NADP</keyword>
<keyword evidence="4" id="KW-0472">Membrane</keyword>
<keyword evidence="4" id="KW-0812">Transmembrane</keyword>
<name>E7G279_9HELI</name>
<dbReference type="Gene3D" id="3.90.25.10">
    <property type="entry name" value="UDP-galactose 4-epimerase, domain 1"/>
    <property type="match status" value="1"/>
</dbReference>
<dbReference type="InterPro" id="IPR036291">
    <property type="entry name" value="NAD(P)-bd_dom_sf"/>
</dbReference>
<comment type="caution">
    <text evidence="6">The sequence shown here is derived from an EMBL/GenBank/DDBJ whole genome shotgun (WGS) entry which is preliminary data.</text>
</comment>
<keyword evidence="4" id="KW-1133">Transmembrane helix</keyword>
<dbReference type="Gene3D" id="3.40.50.720">
    <property type="entry name" value="NAD(P)-binding Rossmann-like Domain"/>
    <property type="match status" value="1"/>
</dbReference>
<evidence type="ECO:0000256" key="4">
    <source>
        <dbReference type="SAM" id="Phobius"/>
    </source>
</evidence>
<evidence type="ECO:0000256" key="1">
    <source>
        <dbReference type="ARBA" id="ARBA00022857"/>
    </source>
</evidence>